<dbReference type="InterPro" id="IPR001733">
    <property type="entry name" value="Peptidase_S26B"/>
</dbReference>
<dbReference type="InterPro" id="IPR019533">
    <property type="entry name" value="Peptidase_S26"/>
</dbReference>
<dbReference type="Proteomes" id="UP000756387">
    <property type="component" value="Unassembled WGS sequence"/>
</dbReference>
<comment type="caution">
    <text evidence="3">The sequence shown here is derived from an EMBL/GenBank/DDBJ whole genome shotgun (WGS) entry which is preliminary data.</text>
</comment>
<evidence type="ECO:0000313" key="3">
    <source>
        <dbReference type="EMBL" id="MBE7325787.1"/>
    </source>
</evidence>
<evidence type="ECO:0000256" key="2">
    <source>
        <dbReference type="SAM" id="Phobius"/>
    </source>
</evidence>
<keyword evidence="4" id="KW-1185">Reference proteome</keyword>
<keyword evidence="3" id="KW-0378">Hydrolase</keyword>
<dbReference type="PANTHER" id="PTHR10806">
    <property type="entry name" value="SIGNAL PEPTIDASE COMPLEX CATALYTIC SUBUNIT SEC11"/>
    <property type="match status" value="1"/>
</dbReference>
<accession>A0ABR9RX83</accession>
<dbReference type="EMBL" id="JADCSA010000016">
    <property type="protein sequence ID" value="MBE7325787.1"/>
    <property type="molecule type" value="Genomic_DNA"/>
</dbReference>
<keyword evidence="2" id="KW-1133">Transmembrane helix</keyword>
<feature type="transmembrane region" description="Helical" evidence="2">
    <location>
        <begin position="20"/>
        <end position="43"/>
    </location>
</feature>
<dbReference type="PANTHER" id="PTHR10806:SF6">
    <property type="entry name" value="SIGNAL PEPTIDASE COMPLEX CATALYTIC SUBUNIT SEC11"/>
    <property type="match status" value="1"/>
</dbReference>
<organism evidence="3 4">
    <name type="scientific">Nocardioides malaquae</name>
    <dbReference type="NCBI Taxonomy" id="2773426"/>
    <lineage>
        <taxon>Bacteria</taxon>
        <taxon>Bacillati</taxon>
        <taxon>Actinomycetota</taxon>
        <taxon>Actinomycetes</taxon>
        <taxon>Propionibacteriales</taxon>
        <taxon>Nocardioidaceae</taxon>
        <taxon>Nocardioides</taxon>
    </lineage>
</organism>
<dbReference type="EC" id="3.4.21.89" evidence="1"/>
<dbReference type="RefSeq" id="WP_193639115.1">
    <property type="nucleotide sequence ID" value="NZ_JADCSA010000016.1"/>
</dbReference>
<feature type="transmembrane region" description="Helical" evidence="2">
    <location>
        <begin position="156"/>
        <end position="176"/>
    </location>
</feature>
<name>A0ABR9RX83_9ACTN</name>
<dbReference type="GO" id="GO:0009003">
    <property type="term" value="F:signal peptidase activity"/>
    <property type="evidence" value="ECO:0007669"/>
    <property type="project" value="UniProtKB-EC"/>
</dbReference>
<keyword evidence="2" id="KW-0812">Transmembrane</keyword>
<dbReference type="CDD" id="cd06530">
    <property type="entry name" value="S26_SPase_I"/>
    <property type="match status" value="1"/>
</dbReference>
<dbReference type="NCBIfam" id="TIGR02228">
    <property type="entry name" value="sigpep_I_arch"/>
    <property type="match status" value="1"/>
</dbReference>
<proteinExistence type="predicted"/>
<gene>
    <name evidence="3" type="ORF">IEQ44_14130</name>
</gene>
<reference evidence="3 4" key="1">
    <citation type="submission" date="2020-10" db="EMBL/GenBank/DDBJ databases">
        <title>Nocardioides sp. isolated from sludge.</title>
        <authorList>
            <person name="Zhang X."/>
        </authorList>
    </citation>
    <scope>NUCLEOTIDE SEQUENCE [LARGE SCALE GENOMIC DNA]</scope>
    <source>
        <strain evidence="3 4">Y6</strain>
    </source>
</reference>
<keyword evidence="2" id="KW-0472">Membrane</keyword>
<sequence>MTTTTTDRKRFAALRWVGQVIAWVVILGATSAIVVAVLIPRIAGATPYTILTSSMEPNYPPGTLVVVKPTPVEEIGVGTVITYQLESGRRATVTHRVTSVGYRADGERVFTTRGDANDSDDAEPVIPVQIRGTLWYAVPKLGWMSNALEQEQRNTAVYVVAGGLGAYALWMFGSALRDRTRRRDGRRDDTTKEQGS</sequence>
<evidence type="ECO:0000256" key="1">
    <source>
        <dbReference type="NCBIfam" id="TIGR02228"/>
    </source>
</evidence>
<evidence type="ECO:0000313" key="4">
    <source>
        <dbReference type="Proteomes" id="UP000756387"/>
    </source>
</evidence>
<protein>
    <recommendedName>
        <fullName evidence="1">Signal peptidase I</fullName>
        <ecNumber evidence="1">3.4.21.89</ecNumber>
    </recommendedName>
</protein>